<reference evidence="2" key="1">
    <citation type="journal article" date="2023" name="Mol. Phylogenet. Evol.">
        <title>Genome-scale phylogeny and comparative genomics of the fungal order Sordariales.</title>
        <authorList>
            <person name="Hensen N."/>
            <person name="Bonometti L."/>
            <person name="Westerberg I."/>
            <person name="Brannstrom I.O."/>
            <person name="Guillou S."/>
            <person name="Cros-Aarteil S."/>
            <person name="Calhoun S."/>
            <person name="Haridas S."/>
            <person name="Kuo A."/>
            <person name="Mondo S."/>
            <person name="Pangilinan J."/>
            <person name="Riley R."/>
            <person name="LaButti K."/>
            <person name="Andreopoulos B."/>
            <person name="Lipzen A."/>
            <person name="Chen C."/>
            <person name="Yan M."/>
            <person name="Daum C."/>
            <person name="Ng V."/>
            <person name="Clum A."/>
            <person name="Steindorff A."/>
            <person name="Ohm R.A."/>
            <person name="Martin F."/>
            <person name="Silar P."/>
            <person name="Natvig D.O."/>
            <person name="Lalanne C."/>
            <person name="Gautier V."/>
            <person name="Ament-Velasquez S.L."/>
            <person name="Kruys A."/>
            <person name="Hutchinson M.I."/>
            <person name="Powell A.J."/>
            <person name="Barry K."/>
            <person name="Miller A.N."/>
            <person name="Grigoriev I.V."/>
            <person name="Debuchy R."/>
            <person name="Gladieux P."/>
            <person name="Hiltunen Thoren M."/>
            <person name="Johannesson H."/>
        </authorList>
    </citation>
    <scope>NUCLEOTIDE SEQUENCE</scope>
    <source>
        <strain evidence="2">CBS 314.62</strain>
    </source>
</reference>
<dbReference type="EMBL" id="JAULSO010000002">
    <property type="protein sequence ID" value="KAK3690205.1"/>
    <property type="molecule type" value="Genomic_DNA"/>
</dbReference>
<dbReference type="AlphaFoldDB" id="A0AAE0XCP1"/>
<evidence type="ECO:0000313" key="2">
    <source>
        <dbReference type="EMBL" id="KAK3690205.1"/>
    </source>
</evidence>
<feature type="region of interest" description="Disordered" evidence="1">
    <location>
        <begin position="1"/>
        <end position="30"/>
    </location>
</feature>
<proteinExistence type="predicted"/>
<protein>
    <submittedName>
        <fullName evidence="2">Uncharacterized protein</fullName>
    </submittedName>
</protein>
<reference evidence="2" key="2">
    <citation type="submission" date="2023-06" db="EMBL/GenBank/DDBJ databases">
        <authorList>
            <consortium name="Lawrence Berkeley National Laboratory"/>
            <person name="Haridas S."/>
            <person name="Hensen N."/>
            <person name="Bonometti L."/>
            <person name="Westerberg I."/>
            <person name="Brannstrom I.O."/>
            <person name="Guillou S."/>
            <person name="Cros-Aarteil S."/>
            <person name="Calhoun S."/>
            <person name="Kuo A."/>
            <person name="Mondo S."/>
            <person name="Pangilinan J."/>
            <person name="Riley R."/>
            <person name="Labutti K."/>
            <person name="Andreopoulos B."/>
            <person name="Lipzen A."/>
            <person name="Chen C."/>
            <person name="Yanf M."/>
            <person name="Daum C."/>
            <person name="Ng V."/>
            <person name="Clum A."/>
            <person name="Steindorff A."/>
            <person name="Ohm R."/>
            <person name="Martin F."/>
            <person name="Silar P."/>
            <person name="Natvig D."/>
            <person name="Lalanne C."/>
            <person name="Gautier V."/>
            <person name="Ament-Velasquez S.L."/>
            <person name="Kruys A."/>
            <person name="Hutchinson M.I."/>
            <person name="Powell A.J."/>
            <person name="Barry K."/>
            <person name="Miller A.N."/>
            <person name="Grigoriev I.V."/>
            <person name="Debuchy R."/>
            <person name="Gladieux P."/>
            <person name="Thoren M.H."/>
            <person name="Johannesson H."/>
        </authorList>
    </citation>
    <scope>NUCLEOTIDE SEQUENCE</scope>
    <source>
        <strain evidence="2">CBS 314.62</strain>
    </source>
</reference>
<name>A0AAE0XCP1_9PEZI</name>
<organism evidence="2 3">
    <name type="scientific">Podospora appendiculata</name>
    <dbReference type="NCBI Taxonomy" id="314037"/>
    <lineage>
        <taxon>Eukaryota</taxon>
        <taxon>Fungi</taxon>
        <taxon>Dikarya</taxon>
        <taxon>Ascomycota</taxon>
        <taxon>Pezizomycotina</taxon>
        <taxon>Sordariomycetes</taxon>
        <taxon>Sordariomycetidae</taxon>
        <taxon>Sordariales</taxon>
        <taxon>Podosporaceae</taxon>
        <taxon>Podospora</taxon>
    </lineage>
</organism>
<comment type="caution">
    <text evidence="2">The sequence shown here is derived from an EMBL/GenBank/DDBJ whole genome shotgun (WGS) entry which is preliminary data.</text>
</comment>
<gene>
    <name evidence="2" type="ORF">B0T22DRAFT_463167</name>
</gene>
<feature type="region of interest" description="Disordered" evidence="1">
    <location>
        <begin position="47"/>
        <end position="137"/>
    </location>
</feature>
<evidence type="ECO:0000313" key="3">
    <source>
        <dbReference type="Proteomes" id="UP001270362"/>
    </source>
</evidence>
<accession>A0AAE0XCP1</accession>
<evidence type="ECO:0000256" key="1">
    <source>
        <dbReference type="SAM" id="MobiDB-lite"/>
    </source>
</evidence>
<dbReference type="Proteomes" id="UP001270362">
    <property type="component" value="Unassembled WGS sequence"/>
</dbReference>
<sequence length="396" mass="43767">MSSSSSPNPAGPRRSARNMNQEIPHDGLARPNNEFIDLTLEPALLYNQPANGKDVNRGFKNNNPQPEPAPAPKRSKPSAQAQRTNTRNIPVTADNAANRGHSTVNRNGHNNPRRQTQASTVPSRPAQPASPPRPAAPVLGYTLAMDLNEATKILQSSPPVFDNPQDQLEADIKDIQTLRRSWPVHGEVDPLAEHLPPMITLPDRPYTAQLGMWASMPIFQEERPIRFLTVTGTCLPAFGLLYRSATFLLSRHPPTGANHRKTIRLTGESLVLVTRTHSRRDRAAKWVLCLRRRDWPSGNVALVDRTTRDTLNRVIRNGIGLMACEGLHEVQVPADAGADGRPQMWKMMRAYAAPHLAPLPAEVDLERYILAQSGLPVLDVEGEADQAIMELMIPKL</sequence>
<keyword evidence="3" id="KW-1185">Reference proteome</keyword>
<feature type="compositionally biased region" description="Polar residues" evidence="1">
    <location>
        <begin position="100"/>
        <end position="121"/>
    </location>
</feature>